<name>A0A3P6DKH5_BRACM</name>
<evidence type="ECO:0000313" key="1">
    <source>
        <dbReference type="EMBL" id="VDD24544.1"/>
    </source>
</evidence>
<gene>
    <name evidence="1" type="ORF">BRASC58T46461Z</name>
</gene>
<protein>
    <submittedName>
        <fullName evidence="1">Uncharacterized protein</fullName>
    </submittedName>
</protein>
<sequence length="38" mass="4341">MIPWDGCKAKQIASAPRTEEDCVVRVVRDVNLPVQRIF</sequence>
<proteinExistence type="predicted"/>
<accession>A0A3P6DKH5</accession>
<dbReference type="AlphaFoldDB" id="A0A3P6DKH5"/>
<organism evidence="1">
    <name type="scientific">Brassica campestris</name>
    <name type="common">Field mustard</name>
    <dbReference type="NCBI Taxonomy" id="3711"/>
    <lineage>
        <taxon>Eukaryota</taxon>
        <taxon>Viridiplantae</taxon>
        <taxon>Streptophyta</taxon>
        <taxon>Embryophyta</taxon>
        <taxon>Tracheophyta</taxon>
        <taxon>Spermatophyta</taxon>
        <taxon>Magnoliopsida</taxon>
        <taxon>eudicotyledons</taxon>
        <taxon>Gunneridae</taxon>
        <taxon>Pentapetalae</taxon>
        <taxon>rosids</taxon>
        <taxon>malvids</taxon>
        <taxon>Brassicales</taxon>
        <taxon>Brassicaceae</taxon>
        <taxon>Brassiceae</taxon>
        <taxon>Brassica</taxon>
    </lineage>
</organism>
<dbReference type="EMBL" id="LR031601">
    <property type="protein sequence ID" value="VDD24544.1"/>
    <property type="molecule type" value="Genomic_DNA"/>
</dbReference>
<reference evidence="1" key="1">
    <citation type="submission" date="2018-11" db="EMBL/GenBank/DDBJ databases">
        <authorList>
            <consortium name="Genoscope - CEA"/>
            <person name="William W."/>
        </authorList>
    </citation>
    <scope>NUCLEOTIDE SEQUENCE</scope>
</reference>